<evidence type="ECO:0000313" key="1">
    <source>
        <dbReference type="EMBL" id="OJA15260.1"/>
    </source>
</evidence>
<gene>
    <name evidence="1" type="ORF">AZE42_13255</name>
</gene>
<dbReference type="Proteomes" id="UP000183567">
    <property type="component" value="Unassembled WGS sequence"/>
</dbReference>
<proteinExistence type="predicted"/>
<sequence>MIPIPFSRRHPLLILIPSDSTNDYRLMQTPESRDLILDLIACNWHAKLACASRTLQDEVREYYPRFTDRIAPLSTASVSK</sequence>
<dbReference type="AlphaFoldDB" id="A0A1J8QUB6"/>
<name>A0A1J8QUB6_9AGAM</name>
<organism evidence="1 2">
    <name type="scientific">Rhizopogon vesiculosus</name>
    <dbReference type="NCBI Taxonomy" id="180088"/>
    <lineage>
        <taxon>Eukaryota</taxon>
        <taxon>Fungi</taxon>
        <taxon>Dikarya</taxon>
        <taxon>Basidiomycota</taxon>
        <taxon>Agaricomycotina</taxon>
        <taxon>Agaricomycetes</taxon>
        <taxon>Agaricomycetidae</taxon>
        <taxon>Boletales</taxon>
        <taxon>Suillineae</taxon>
        <taxon>Rhizopogonaceae</taxon>
        <taxon>Rhizopogon</taxon>
    </lineage>
</organism>
<evidence type="ECO:0000313" key="2">
    <source>
        <dbReference type="Proteomes" id="UP000183567"/>
    </source>
</evidence>
<protein>
    <submittedName>
        <fullName evidence="1">Uncharacterized protein</fullName>
    </submittedName>
</protein>
<dbReference type="OrthoDB" id="10490111at2759"/>
<dbReference type="EMBL" id="LVVM01003207">
    <property type="protein sequence ID" value="OJA15260.1"/>
    <property type="molecule type" value="Genomic_DNA"/>
</dbReference>
<accession>A0A1J8QUB6</accession>
<comment type="caution">
    <text evidence="1">The sequence shown here is derived from an EMBL/GenBank/DDBJ whole genome shotgun (WGS) entry which is preliminary data.</text>
</comment>
<reference evidence="1 2" key="1">
    <citation type="submission" date="2016-03" db="EMBL/GenBank/DDBJ databases">
        <title>Comparative genomics of the ectomycorrhizal sister species Rhizopogon vinicolor and Rhizopogon vesiculosus (Basidiomycota: Boletales) reveals a divergence of the mating type B locus.</title>
        <authorList>
            <person name="Mujic A.B."/>
            <person name="Kuo A."/>
            <person name="Tritt A."/>
            <person name="Lipzen A."/>
            <person name="Chen C."/>
            <person name="Johnson J."/>
            <person name="Sharma A."/>
            <person name="Barry K."/>
            <person name="Grigoriev I.V."/>
            <person name="Spatafora J.W."/>
        </authorList>
    </citation>
    <scope>NUCLEOTIDE SEQUENCE [LARGE SCALE GENOMIC DNA]</scope>
    <source>
        <strain evidence="1 2">AM-OR11-056</strain>
    </source>
</reference>
<keyword evidence="2" id="KW-1185">Reference proteome</keyword>